<evidence type="ECO:0000256" key="1">
    <source>
        <dbReference type="ARBA" id="ARBA00008307"/>
    </source>
</evidence>
<dbReference type="Gene3D" id="3.30.460.90">
    <property type="match status" value="1"/>
</dbReference>
<dbReference type="GO" id="GO:0032481">
    <property type="term" value="P:positive regulation of type I interferon production"/>
    <property type="evidence" value="ECO:0007669"/>
    <property type="project" value="TreeGrafter"/>
</dbReference>
<dbReference type="GeneTree" id="ENSGT01050000244827"/>
<feature type="region of interest" description="Disordered" evidence="2">
    <location>
        <begin position="61"/>
        <end position="80"/>
    </location>
</feature>
<dbReference type="PANTHER" id="PTHR10656:SF35">
    <property type="entry name" value="CYCLIC GMP-AMP SYNTHASE"/>
    <property type="match status" value="1"/>
</dbReference>
<reference evidence="5" key="2">
    <citation type="submission" date="2025-08" db="UniProtKB">
        <authorList>
            <consortium name="Ensembl"/>
        </authorList>
    </citation>
    <scope>IDENTIFICATION</scope>
</reference>
<dbReference type="GO" id="GO:0061501">
    <property type="term" value="F:2',3'-cyclic GMP-AMP synthase activity"/>
    <property type="evidence" value="ECO:0007669"/>
    <property type="project" value="TreeGrafter"/>
</dbReference>
<dbReference type="GO" id="GO:2000042">
    <property type="term" value="P:negative regulation of double-strand break repair via homologous recombination"/>
    <property type="evidence" value="ECO:0007669"/>
    <property type="project" value="TreeGrafter"/>
</dbReference>
<name>A0A8C9U5C2_SCLFO</name>
<dbReference type="GO" id="GO:0035861">
    <property type="term" value="C:site of double-strand break"/>
    <property type="evidence" value="ECO:0007669"/>
    <property type="project" value="TreeGrafter"/>
</dbReference>
<dbReference type="GO" id="GO:0002218">
    <property type="term" value="P:activation of innate immune response"/>
    <property type="evidence" value="ECO:0007669"/>
    <property type="project" value="TreeGrafter"/>
</dbReference>
<dbReference type="PANTHER" id="PTHR10656">
    <property type="entry name" value="CELL FATE DETERMINING PROTEIN MAB21-RELATED"/>
    <property type="match status" value="1"/>
</dbReference>
<dbReference type="GO" id="GO:0038001">
    <property type="term" value="P:paracrine signaling"/>
    <property type="evidence" value="ECO:0007669"/>
    <property type="project" value="TreeGrafter"/>
</dbReference>
<feature type="compositionally biased region" description="Basic and acidic residues" evidence="2">
    <location>
        <begin position="68"/>
        <end position="80"/>
    </location>
</feature>
<dbReference type="GO" id="GO:0003690">
    <property type="term" value="F:double-stranded DNA binding"/>
    <property type="evidence" value="ECO:0007669"/>
    <property type="project" value="TreeGrafter"/>
</dbReference>
<dbReference type="Ensembl" id="ENSSFOT00015065634.1">
    <property type="protein sequence ID" value="ENSSFOP00015060685.1"/>
    <property type="gene ID" value="ENSSFOG00015030161.1"/>
</dbReference>
<organism evidence="5 6">
    <name type="scientific">Scleropages formosus</name>
    <name type="common">Asian bonytongue</name>
    <name type="synonym">Osteoglossum formosum</name>
    <dbReference type="NCBI Taxonomy" id="113540"/>
    <lineage>
        <taxon>Eukaryota</taxon>
        <taxon>Metazoa</taxon>
        <taxon>Chordata</taxon>
        <taxon>Craniata</taxon>
        <taxon>Vertebrata</taxon>
        <taxon>Euteleostomi</taxon>
        <taxon>Actinopterygii</taxon>
        <taxon>Neopterygii</taxon>
        <taxon>Teleostei</taxon>
        <taxon>Osteoglossocephala</taxon>
        <taxon>Osteoglossomorpha</taxon>
        <taxon>Osteoglossiformes</taxon>
        <taxon>Osteoglossidae</taxon>
        <taxon>Scleropages</taxon>
    </lineage>
</organism>
<evidence type="ECO:0000259" key="3">
    <source>
        <dbReference type="Pfam" id="PF03281"/>
    </source>
</evidence>
<evidence type="ECO:0008006" key="7">
    <source>
        <dbReference type="Google" id="ProtNLM"/>
    </source>
</evidence>
<dbReference type="FunFam" id="1.10.1410.40:FF:000007">
    <property type="entry name" value="Cyclic GMP-AMP synthase"/>
    <property type="match status" value="1"/>
</dbReference>
<evidence type="ECO:0000313" key="5">
    <source>
        <dbReference type="Ensembl" id="ENSSFOP00015060685.1"/>
    </source>
</evidence>
<evidence type="ECO:0000313" key="6">
    <source>
        <dbReference type="Proteomes" id="UP000694397"/>
    </source>
</evidence>
<feature type="domain" description="Mab-21-like HhH/H2TH-like" evidence="4">
    <location>
        <begin position="345"/>
        <end position="421"/>
    </location>
</feature>
<dbReference type="AlphaFoldDB" id="A0A8C9U5C2"/>
<dbReference type="Gene3D" id="1.10.1410.40">
    <property type="match status" value="1"/>
</dbReference>
<dbReference type="GO" id="GO:0006974">
    <property type="term" value="P:DNA damage response"/>
    <property type="evidence" value="ECO:0007669"/>
    <property type="project" value="TreeGrafter"/>
</dbReference>
<dbReference type="InterPro" id="IPR046906">
    <property type="entry name" value="Mab-21_HhH/H2TH-like"/>
</dbReference>
<keyword evidence="6" id="KW-1185">Reference proteome</keyword>
<dbReference type="OrthoDB" id="6054650at2759"/>
<dbReference type="InterPro" id="IPR024810">
    <property type="entry name" value="MAB21L/cGLR"/>
</dbReference>
<sequence length="438" mass="50547">APTQSQRCRAMLPWLLNTGRCRKFALTSEALLVVGLWTWSCTTESCILKLREIRGHALLLGSQNTSDGPKDPPAEEEHTDPSISYRWIRERAQRLILRRTDQRWASELVNHLREKFLSYLKQESTQPYYQSVSVLNSGSYYEMVKINNPNEFDMMVVFPTPRLTWVELPEYHGLHYSVCLARSTHSDIRIFLLDDGLTISASKVLEETRRLVRKKGHWRPDRKSPNSPAITLVLKGEEKELISLDIVPALEVPSAQRWPVAAREGLDVKRWLGRKARQALTSRSFFFVPKKAGSDARGEDWRISFSHIEKEIIKNHGQNRTCCEKNADKCCRLSIFSSRLAQVLIEALKQRFPQELEPLCSYHGKTAFLHMLSSRVSDAQWAPRLLPRCFMLLLEAFESHVRDALLPHFFVPTCNLFRLTDALLRKINVVSNKLNRVK</sequence>
<reference evidence="5" key="3">
    <citation type="submission" date="2025-09" db="UniProtKB">
        <authorList>
            <consortium name="Ensembl"/>
        </authorList>
    </citation>
    <scope>IDENTIFICATION</scope>
</reference>
<comment type="similarity">
    <text evidence="1">Belongs to the mab-21 family.</text>
</comment>
<protein>
    <recommendedName>
        <fullName evidence="7">Cyclic GMP-AMP synthase-like</fullName>
    </recommendedName>
</protein>
<dbReference type="Pfam" id="PF03281">
    <property type="entry name" value="Mab-21"/>
    <property type="match status" value="1"/>
</dbReference>
<dbReference type="InterPro" id="IPR046903">
    <property type="entry name" value="Mab-21-like_nuc_Trfase"/>
</dbReference>
<dbReference type="GO" id="GO:0071360">
    <property type="term" value="P:cellular response to exogenous dsRNA"/>
    <property type="evidence" value="ECO:0007669"/>
    <property type="project" value="TreeGrafter"/>
</dbReference>
<dbReference type="GO" id="GO:0002230">
    <property type="term" value="P:positive regulation of defense response to virus by host"/>
    <property type="evidence" value="ECO:0007669"/>
    <property type="project" value="TreeGrafter"/>
</dbReference>
<dbReference type="GO" id="GO:0003682">
    <property type="term" value="F:chromatin binding"/>
    <property type="evidence" value="ECO:0007669"/>
    <property type="project" value="TreeGrafter"/>
</dbReference>
<dbReference type="GO" id="GO:0005634">
    <property type="term" value="C:nucleus"/>
    <property type="evidence" value="ECO:0007669"/>
    <property type="project" value="TreeGrafter"/>
</dbReference>
<feature type="domain" description="Mab-21-like nucleotidyltransferase" evidence="3">
    <location>
        <begin position="140"/>
        <end position="315"/>
    </location>
</feature>
<accession>A0A8C9U5C2</accession>
<evidence type="ECO:0000256" key="2">
    <source>
        <dbReference type="SAM" id="MobiDB-lite"/>
    </source>
</evidence>
<dbReference type="GO" id="GO:0005829">
    <property type="term" value="C:cytosol"/>
    <property type="evidence" value="ECO:0007669"/>
    <property type="project" value="TreeGrafter"/>
</dbReference>
<dbReference type="SMART" id="SM01265">
    <property type="entry name" value="Mab-21"/>
    <property type="match status" value="1"/>
</dbReference>
<evidence type="ECO:0000259" key="4">
    <source>
        <dbReference type="Pfam" id="PF20266"/>
    </source>
</evidence>
<reference evidence="5 6" key="1">
    <citation type="submission" date="2019-04" db="EMBL/GenBank/DDBJ databases">
        <authorList>
            <consortium name="Wellcome Sanger Institute Data Sharing"/>
        </authorList>
    </citation>
    <scope>NUCLEOTIDE SEQUENCE [LARGE SCALE GENOMIC DNA]</scope>
</reference>
<dbReference type="Pfam" id="PF20266">
    <property type="entry name" value="Mab-21_C"/>
    <property type="match status" value="1"/>
</dbReference>
<dbReference type="Proteomes" id="UP000694397">
    <property type="component" value="Chromosome 23"/>
</dbReference>
<proteinExistence type="inferred from homology"/>